<keyword evidence="3" id="KW-1185">Reference proteome</keyword>
<protein>
    <submittedName>
        <fullName evidence="2">Crooked neck</fullName>
    </submittedName>
</protein>
<name>A0A8B6HT27_MYTGA</name>
<dbReference type="Proteomes" id="UP000596742">
    <property type="component" value="Unassembled WGS sequence"/>
</dbReference>
<dbReference type="AlphaFoldDB" id="A0A8B6HT27"/>
<organism evidence="2 3">
    <name type="scientific">Mytilus galloprovincialis</name>
    <name type="common">Mediterranean mussel</name>
    <dbReference type="NCBI Taxonomy" id="29158"/>
    <lineage>
        <taxon>Eukaryota</taxon>
        <taxon>Metazoa</taxon>
        <taxon>Spiralia</taxon>
        <taxon>Lophotrochozoa</taxon>
        <taxon>Mollusca</taxon>
        <taxon>Bivalvia</taxon>
        <taxon>Autobranchia</taxon>
        <taxon>Pteriomorphia</taxon>
        <taxon>Mytilida</taxon>
        <taxon>Mytiloidea</taxon>
        <taxon>Mytilidae</taxon>
        <taxon>Mytilinae</taxon>
        <taxon>Mytilus</taxon>
    </lineage>
</organism>
<evidence type="ECO:0000313" key="2">
    <source>
        <dbReference type="EMBL" id="VDI84316.1"/>
    </source>
</evidence>
<dbReference type="OrthoDB" id="541719at2759"/>
<gene>
    <name evidence="2" type="ORF">MGAL_10B088785</name>
</gene>
<reference evidence="2" key="1">
    <citation type="submission" date="2018-11" db="EMBL/GenBank/DDBJ databases">
        <authorList>
            <person name="Alioto T."/>
            <person name="Alioto T."/>
        </authorList>
    </citation>
    <scope>NUCLEOTIDE SEQUENCE</scope>
</reference>
<evidence type="ECO:0000313" key="3">
    <source>
        <dbReference type="Proteomes" id="UP000596742"/>
    </source>
</evidence>
<evidence type="ECO:0000256" key="1">
    <source>
        <dbReference type="SAM" id="Phobius"/>
    </source>
</evidence>
<feature type="non-terminal residue" evidence="2">
    <location>
        <position position="584"/>
    </location>
</feature>
<feature type="transmembrane region" description="Helical" evidence="1">
    <location>
        <begin position="50"/>
        <end position="71"/>
    </location>
</feature>
<sequence length="584" mass="67663">ISSENKGNSSIPMFKTYKSIKKKKKCGSQTKTEGNALNLRDRKHDTEKKLYTLICIFAFFVNCFCQNRGVVNMLTDPLLPPLINSHRSIFILRHLKILHLRPHFIFLIFGPIFKLVNIKIIDYWPSFQSKGSKIKLSLIFTKNEFLGFFDMMNLNMIHNYYIEYCAIGYSKKSSIAHKKFQFKADILSSLDHIHSVAESSLNVVSILAPTVHGSTSAVFSDDMKNLPHPIKRCPVVFKAREYGCCISMSFVLPQCLRAITMTLLSLIMWNGCWKVLLSVTFHEYQNLAKVTAQDPMFDWLIFPGTNFEALEMSEQAWTCLFFVVCLFHDFDPIDNEALNFQFQYSMFITFYIVNRDLTFSKRLRGSHICQVCQNIDYNTIDIEIHIHLEGVSPDGCIKFTPRCYCQCRMIIFNNLGGGLFTIFKIIMLLKNDKLYKGAKHIYRPYDHYQKLSSKGMEWNKAVQTFFCFYKTDISIAKIRSSSVLSVIRLTSVGEFICQTYNGCITDRLMINADNGDEETRKHVDKLMPQKIKKRRKIQTEDGSDAGWEEYHDYIFPDEEASQPNLKLLAMAKKWKQQMEDDGES</sequence>
<accession>A0A8B6HT27</accession>
<keyword evidence="1" id="KW-0472">Membrane</keyword>
<comment type="caution">
    <text evidence="2">The sequence shown here is derived from an EMBL/GenBank/DDBJ whole genome shotgun (WGS) entry which is preliminary data.</text>
</comment>
<keyword evidence="1" id="KW-1133">Transmembrane helix</keyword>
<keyword evidence="1" id="KW-0812">Transmembrane</keyword>
<dbReference type="EMBL" id="UYJE01010561">
    <property type="protein sequence ID" value="VDI84316.1"/>
    <property type="molecule type" value="Genomic_DNA"/>
</dbReference>
<proteinExistence type="predicted"/>